<dbReference type="Gene3D" id="3.90.176.10">
    <property type="entry name" value="Toxin ADP-ribosyltransferase, Chain A, domain 1"/>
    <property type="match status" value="1"/>
</dbReference>
<proteinExistence type="inferred from homology"/>
<dbReference type="PANTHER" id="PTHR45641">
    <property type="entry name" value="TETRATRICOPEPTIDE REPEAT PROTEIN (AFU_ORTHOLOGUE AFUA_6G03870)"/>
    <property type="match status" value="1"/>
</dbReference>
<reference evidence="10" key="1">
    <citation type="submission" date="2021-02" db="EMBL/GenBank/DDBJ databases">
        <authorList>
            <person name="Nowell W R."/>
        </authorList>
    </citation>
    <scope>NUCLEOTIDE SEQUENCE</scope>
</reference>
<evidence type="ECO:0000256" key="6">
    <source>
        <dbReference type="ARBA" id="ARBA00022803"/>
    </source>
</evidence>
<dbReference type="Proteomes" id="UP000663864">
    <property type="component" value="Unassembled WGS sequence"/>
</dbReference>
<keyword evidence="3 9" id="KW-0808">Transferase</keyword>
<protein>
    <recommendedName>
        <fullName evidence="9">NAD(P)(+)--arginine ADP-ribosyltransferase</fullName>
        <ecNumber evidence="9">2.4.2.31</ecNumber>
    </recommendedName>
    <alternativeName>
        <fullName evidence="9">Mono(ADP-ribosyl)transferase</fullName>
    </alternativeName>
</protein>
<evidence type="ECO:0000313" key="11">
    <source>
        <dbReference type="Proteomes" id="UP000663864"/>
    </source>
</evidence>
<feature type="repeat" description="TPR" evidence="8">
    <location>
        <begin position="449"/>
        <end position="482"/>
    </location>
</feature>
<dbReference type="InterPro" id="IPR011990">
    <property type="entry name" value="TPR-like_helical_dom_sf"/>
</dbReference>
<name>A0A815F2K5_9BILA</name>
<dbReference type="PANTHER" id="PTHR45641:SF19">
    <property type="entry name" value="NEPHROCYSTIN-3"/>
    <property type="match status" value="1"/>
</dbReference>
<feature type="repeat" description="TPR" evidence="8">
    <location>
        <begin position="529"/>
        <end position="562"/>
    </location>
</feature>
<organism evidence="10 11">
    <name type="scientific">Rotaria sordida</name>
    <dbReference type="NCBI Taxonomy" id="392033"/>
    <lineage>
        <taxon>Eukaryota</taxon>
        <taxon>Metazoa</taxon>
        <taxon>Spiralia</taxon>
        <taxon>Gnathifera</taxon>
        <taxon>Rotifera</taxon>
        <taxon>Eurotatoria</taxon>
        <taxon>Bdelloidea</taxon>
        <taxon>Philodinida</taxon>
        <taxon>Philodinidae</taxon>
        <taxon>Rotaria</taxon>
    </lineage>
</organism>
<dbReference type="PROSITE" id="PS50005">
    <property type="entry name" value="TPR"/>
    <property type="match status" value="3"/>
</dbReference>
<sequence length="958" mass="112201">MTSGQLQQERNFEENTLIWLDKDLYNSYEINQVKLKLRQIINYTKMFENTDECVDYISSNENEQVYLLISGSLADICVPLIYQIEQIKMIYVVCINIQYHGKLSQTFDKIGGIFNNLNMLYDALRRDIVTNRTTTTHSISNSSALLLSALPSPPSDRSDQQEAAFMYFRMLTEVLVELEHEESTKNEFVAVCHSQYHGNTPELEKIEEFSQKYSKEQAVCWYTRDSFLYRILNNALRIQDIDILFKLGFFITDLYNQLKSLHSEQSKSLLLPSVVYRGQFMTKDEFDDKIRKNIGGFLSVNSFFSTSANKQVALMFTGNSSSNSLNVESVLFEISIEIEKCRQPIADIRYMSYMKEEDEILFSMATVFRIKSVQRLHSEDFWTVRLVMNGEEDKELNKLANSIKNEIGHSNTLNTFGGLLIKMGDFQNAEYYMLMLIKNSQFNDSITKATYYSNLSWIYSEQMNFDKALLWGEKALQLRPSKRETLAGVYNNLGLSHLNKGNVLQALNYLHKTVDVYHEFLPSDHPKLVIPYMNLGALYEKQENHLSALEYFLKTVNIVQNALPTNHPTVALAYCRVGASYMYQNNLNSALFYLRECLRMQQRSLPPKHPILVHTYANLGRVYLKQHNDVEASDPWKIITLLQNIPNLRCLKVSLLCNLLDGHQWEQIIRNYLPKLKVLRLSMRNVLSLNENIEEQVDELINSFRSSFWIDERKWFVRCFSSETFINLYSLSKGCYYNYEKPSDLWRSTYPHDNQQNYYNDLTIIYDYTFFDQSFPTNIYLSKIKFLVIKFPINNQFWSIIPNLKELSVLIISSYRDIFQTEFQRLLNRAPHLDHLRIDQEKSLPLQKSLFNYTSTSIRQLSLENYYFNEEECIALTHSSLIIQCQVLSIQVISRQSIIILVKNIKNLRRLDIQCEDDLHDGKTPNKHDLVQCLNDHLSSMYLIFRDSDDTSRIRIWI</sequence>
<comment type="similarity">
    <text evidence="1 9">Belongs to the Arg-specific ADP-ribosyltransferase family.</text>
</comment>
<dbReference type="Pfam" id="PF13374">
    <property type="entry name" value="TPR_10"/>
    <property type="match status" value="2"/>
</dbReference>
<dbReference type="EMBL" id="CAJNOT010002513">
    <property type="protein sequence ID" value="CAF1322696.1"/>
    <property type="molecule type" value="Genomic_DNA"/>
</dbReference>
<evidence type="ECO:0000256" key="3">
    <source>
        <dbReference type="ARBA" id="ARBA00022679"/>
    </source>
</evidence>
<accession>A0A815F2K5</accession>
<comment type="catalytic activity">
    <reaction evidence="7 9">
        <text>L-arginyl-[protein] + NAD(+) = N(omega)-(ADP-D-ribosyl)-L-arginyl-[protein] + nicotinamide + H(+)</text>
        <dbReference type="Rhea" id="RHEA:19149"/>
        <dbReference type="Rhea" id="RHEA-COMP:10532"/>
        <dbReference type="Rhea" id="RHEA-COMP:15087"/>
        <dbReference type="ChEBI" id="CHEBI:15378"/>
        <dbReference type="ChEBI" id="CHEBI:17154"/>
        <dbReference type="ChEBI" id="CHEBI:29965"/>
        <dbReference type="ChEBI" id="CHEBI:57540"/>
        <dbReference type="ChEBI" id="CHEBI:142554"/>
        <dbReference type="EC" id="2.4.2.31"/>
    </reaction>
</comment>
<dbReference type="Pfam" id="PF01129">
    <property type="entry name" value="ART"/>
    <property type="match status" value="1"/>
</dbReference>
<dbReference type="SUPFAM" id="SSF56399">
    <property type="entry name" value="ADP-ribosylation"/>
    <property type="match status" value="1"/>
</dbReference>
<evidence type="ECO:0000256" key="5">
    <source>
        <dbReference type="ARBA" id="ARBA00022737"/>
    </source>
</evidence>
<dbReference type="InterPro" id="IPR019734">
    <property type="entry name" value="TPR_rpt"/>
</dbReference>
<keyword evidence="9" id="KW-0520">NAD</keyword>
<dbReference type="SUPFAM" id="SSF48452">
    <property type="entry name" value="TPR-like"/>
    <property type="match status" value="2"/>
</dbReference>
<evidence type="ECO:0000256" key="2">
    <source>
        <dbReference type="ARBA" id="ARBA00022676"/>
    </source>
</evidence>
<evidence type="ECO:0000256" key="8">
    <source>
        <dbReference type="PROSITE-ProRule" id="PRU00339"/>
    </source>
</evidence>
<evidence type="ECO:0000256" key="1">
    <source>
        <dbReference type="ARBA" id="ARBA00009558"/>
    </source>
</evidence>
<keyword evidence="4" id="KW-0548">Nucleotidyltransferase</keyword>
<dbReference type="AlphaFoldDB" id="A0A815F2K5"/>
<keyword evidence="6 8" id="KW-0802">TPR repeat</keyword>
<dbReference type="GO" id="GO:0106274">
    <property type="term" value="F:NAD+-protein-arginine ADP-ribosyltransferase activity"/>
    <property type="evidence" value="ECO:0007669"/>
    <property type="project" value="UniProtKB-EC"/>
</dbReference>
<evidence type="ECO:0000256" key="7">
    <source>
        <dbReference type="ARBA" id="ARBA00047597"/>
    </source>
</evidence>
<dbReference type="GO" id="GO:0016779">
    <property type="term" value="F:nucleotidyltransferase activity"/>
    <property type="evidence" value="ECO:0007669"/>
    <property type="project" value="UniProtKB-KW"/>
</dbReference>
<keyword evidence="5" id="KW-0677">Repeat</keyword>
<dbReference type="Pfam" id="PF13424">
    <property type="entry name" value="TPR_12"/>
    <property type="match status" value="1"/>
</dbReference>
<comment type="caution">
    <text evidence="10">The sequence shown here is derived from an EMBL/GenBank/DDBJ whole genome shotgun (WGS) entry which is preliminary data.</text>
</comment>
<dbReference type="InterPro" id="IPR000768">
    <property type="entry name" value="ART"/>
</dbReference>
<dbReference type="EC" id="2.4.2.31" evidence="9"/>
<keyword evidence="9" id="KW-0521">NADP</keyword>
<feature type="repeat" description="TPR" evidence="8">
    <location>
        <begin position="571"/>
        <end position="604"/>
    </location>
</feature>
<evidence type="ECO:0000256" key="4">
    <source>
        <dbReference type="ARBA" id="ARBA00022695"/>
    </source>
</evidence>
<evidence type="ECO:0000313" key="10">
    <source>
        <dbReference type="EMBL" id="CAF1322696.1"/>
    </source>
</evidence>
<dbReference type="SMART" id="SM00028">
    <property type="entry name" value="TPR"/>
    <property type="match status" value="5"/>
</dbReference>
<dbReference type="PROSITE" id="PS51996">
    <property type="entry name" value="TR_MART"/>
    <property type="match status" value="1"/>
</dbReference>
<keyword evidence="2 9" id="KW-0328">Glycosyltransferase</keyword>
<evidence type="ECO:0000256" key="9">
    <source>
        <dbReference type="RuleBase" id="RU361228"/>
    </source>
</evidence>
<dbReference type="Gene3D" id="1.25.40.10">
    <property type="entry name" value="Tetratricopeptide repeat domain"/>
    <property type="match status" value="2"/>
</dbReference>
<gene>
    <name evidence="10" type="ORF">ZHD862_LOCUS29096</name>
</gene>